<dbReference type="EMBL" id="JBHSSW010000001">
    <property type="protein sequence ID" value="MFC6196552.1"/>
    <property type="molecule type" value="Genomic_DNA"/>
</dbReference>
<evidence type="ECO:0000313" key="6">
    <source>
        <dbReference type="EMBL" id="MFC6196552.1"/>
    </source>
</evidence>
<evidence type="ECO:0000259" key="5">
    <source>
        <dbReference type="PROSITE" id="PS50977"/>
    </source>
</evidence>
<evidence type="ECO:0000256" key="4">
    <source>
        <dbReference type="PROSITE-ProRule" id="PRU00335"/>
    </source>
</evidence>
<dbReference type="Pfam" id="PF00440">
    <property type="entry name" value="TetR_N"/>
    <property type="match status" value="1"/>
</dbReference>
<keyword evidence="2 4" id="KW-0238">DNA-binding</keyword>
<proteinExistence type="predicted"/>
<dbReference type="InterPro" id="IPR009057">
    <property type="entry name" value="Homeodomain-like_sf"/>
</dbReference>
<dbReference type="RefSeq" id="WP_377374089.1">
    <property type="nucleotide sequence ID" value="NZ_JBHSSW010000001.1"/>
</dbReference>
<evidence type="ECO:0000256" key="1">
    <source>
        <dbReference type="ARBA" id="ARBA00023015"/>
    </source>
</evidence>
<comment type="caution">
    <text evidence="6">The sequence shown here is derived from an EMBL/GenBank/DDBJ whole genome shotgun (WGS) entry which is preliminary data.</text>
</comment>
<dbReference type="InterPro" id="IPR050109">
    <property type="entry name" value="HTH-type_TetR-like_transc_reg"/>
</dbReference>
<dbReference type="Gene3D" id="1.10.357.10">
    <property type="entry name" value="Tetracycline Repressor, domain 2"/>
    <property type="match status" value="1"/>
</dbReference>
<keyword evidence="7" id="KW-1185">Reference proteome</keyword>
<dbReference type="PANTHER" id="PTHR30055:SF234">
    <property type="entry name" value="HTH-TYPE TRANSCRIPTIONAL REGULATOR BETI"/>
    <property type="match status" value="1"/>
</dbReference>
<gene>
    <name evidence="6" type="ORF">ACFQDM_00605</name>
</gene>
<protein>
    <submittedName>
        <fullName evidence="6">TetR/AcrR family transcriptional regulator</fullName>
    </submittedName>
</protein>
<organism evidence="6 7">
    <name type="scientific">Ponticaulis profundi</name>
    <dbReference type="NCBI Taxonomy" id="2665222"/>
    <lineage>
        <taxon>Bacteria</taxon>
        <taxon>Pseudomonadati</taxon>
        <taxon>Pseudomonadota</taxon>
        <taxon>Alphaproteobacteria</taxon>
        <taxon>Hyphomonadales</taxon>
        <taxon>Hyphomonadaceae</taxon>
        <taxon>Ponticaulis</taxon>
    </lineage>
</organism>
<dbReference type="PROSITE" id="PS50977">
    <property type="entry name" value="HTH_TETR_2"/>
    <property type="match status" value="1"/>
</dbReference>
<dbReference type="InterPro" id="IPR001647">
    <property type="entry name" value="HTH_TetR"/>
</dbReference>
<name>A0ABW1S5U1_9PROT</name>
<keyword evidence="3" id="KW-0804">Transcription</keyword>
<evidence type="ECO:0000313" key="7">
    <source>
        <dbReference type="Proteomes" id="UP001596303"/>
    </source>
</evidence>
<keyword evidence="1" id="KW-0805">Transcription regulation</keyword>
<dbReference type="PANTHER" id="PTHR30055">
    <property type="entry name" value="HTH-TYPE TRANSCRIPTIONAL REGULATOR RUTR"/>
    <property type="match status" value="1"/>
</dbReference>
<dbReference type="PRINTS" id="PR00455">
    <property type="entry name" value="HTHTETR"/>
</dbReference>
<feature type="domain" description="HTH tetR-type" evidence="5">
    <location>
        <begin position="14"/>
        <end position="74"/>
    </location>
</feature>
<feature type="DNA-binding region" description="H-T-H motif" evidence="4">
    <location>
        <begin position="37"/>
        <end position="56"/>
    </location>
</feature>
<reference evidence="7" key="1">
    <citation type="journal article" date="2019" name="Int. J. Syst. Evol. Microbiol.">
        <title>The Global Catalogue of Microorganisms (GCM) 10K type strain sequencing project: providing services to taxonomists for standard genome sequencing and annotation.</title>
        <authorList>
            <consortium name="The Broad Institute Genomics Platform"/>
            <consortium name="The Broad Institute Genome Sequencing Center for Infectious Disease"/>
            <person name="Wu L."/>
            <person name="Ma J."/>
        </authorList>
    </citation>
    <scope>NUCLEOTIDE SEQUENCE [LARGE SCALE GENOMIC DNA]</scope>
    <source>
        <strain evidence="7">CGMCC-1.15741</strain>
    </source>
</reference>
<dbReference type="Proteomes" id="UP001596303">
    <property type="component" value="Unassembled WGS sequence"/>
</dbReference>
<sequence length="197" mass="22238">MTKAVQTKSQKRQEARHAQILDAAAACFVKEGFHGTSMSKVAAEAKMSVGHIYHYFASKEEIILALVEREQEQTLVKVSEALTIPAEDLVEGFTERLSDSLCNHATPFQSILNHEILAEAQRNPKVAEKVYETDAMVREIFTKMFRERLGIEDCEARIEAMSAMFHGLGSRTQRNPNIDIDGLLPITREFLRQIFGK</sequence>
<evidence type="ECO:0000256" key="3">
    <source>
        <dbReference type="ARBA" id="ARBA00023163"/>
    </source>
</evidence>
<accession>A0ABW1S5U1</accession>
<evidence type="ECO:0000256" key="2">
    <source>
        <dbReference type="ARBA" id="ARBA00023125"/>
    </source>
</evidence>
<dbReference type="SUPFAM" id="SSF46689">
    <property type="entry name" value="Homeodomain-like"/>
    <property type="match status" value="1"/>
</dbReference>